<dbReference type="Proteomes" id="UP000285060">
    <property type="component" value="Unassembled WGS sequence"/>
</dbReference>
<proteinExistence type="predicted"/>
<dbReference type="AlphaFoldDB" id="A0A418ASM7"/>
<comment type="caution">
    <text evidence="2">The sequence shown here is derived from an EMBL/GenBank/DDBJ whole genome shotgun (WGS) entry which is preliminary data.</text>
</comment>
<evidence type="ECO:0000313" key="2">
    <source>
        <dbReference type="EMBL" id="RHY28386.1"/>
    </source>
</evidence>
<organism evidence="2 3">
    <name type="scientific">Aphanomyces invadans</name>
    <dbReference type="NCBI Taxonomy" id="157072"/>
    <lineage>
        <taxon>Eukaryota</taxon>
        <taxon>Sar</taxon>
        <taxon>Stramenopiles</taxon>
        <taxon>Oomycota</taxon>
        <taxon>Saprolegniomycetes</taxon>
        <taxon>Saprolegniales</taxon>
        <taxon>Verrucalvaceae</taxon>
        <taxon>Aphanomyces</taxon>
    </lineage>
</organism>
<protein>
    <submittedName>
        <fullName evidence="2">Uncharacterized protein</fullName>
    </submittedName>
</protein>
<evidence type="ECO:0000256" key="1">
    <source>
        <dbReference type="SAM" id="MobiDB-lite"/>
    </source>
</evidence>
<dbReference type="EMBL" id="QUSY01000594">
    <property type="protein sequence ID" value="RHY28386.1"/>
    <property type="molecule type" value="Genomic_DNA"/>
</dbReference>
<keyword evidence="3" id="KW-1185">Reference proteome</keyword>
<reference evidence="2 3" key="1">
    <citation type="submission" date="2018-08" db="EMBL/GenBank/DDBJ databases">
        <title>Aphanomyces genome sequencing and annotation.</title>
        <authorList>
            <person name="Minardi D."/>
            <person name="Oidtmann B."/>
            <person name="Van Der Giezen M."/>
            <person name="Studholme D.J."/>
        </authorList>
    </citation>
    <scope>NUCLEOTIDE SEQUENCE [LARGE SCALE GENOMIC DNA]</scope>
    <source>
        <strain evidence="2 3">NJM0002</strain>
    </source>
</reference>
<evidence type="ECO:0000313" key="3">
    <source>
        <dbReference type="Proteomes" id="UP000285060"/>
    </source>
</evidence>
<feature type="region of interest" description="Disordered" evidence="1">
    <location>
        <begin position="176"/>
        <end position="237"/>
    </location>
</feature>
<gene>
    <name evidence="2" type="ORF">DYB32_006018</name>
</gene>
<sequence>MSALPPRIDFLLHCNFGDFLETREFKLKFRTVLGKFGDELTEDAWNGFGVFRSKMEMVVGLVVNDALGRSPDNPMSFKDAIAQFDNLNRHFRVTKNETADTFLRSVRWGISGFQIFKNMDTHGHQSDQYPNHVPIVDCVKKYWSTIAYVQMQTIVCCLEWLHDAFVRWQRLDSAPNGRSSTYPGIERSPSPTHDSDRQASPPVTPPAHRYPTTAAPLPSPPSKHEISSPRPPPDMPVSLHVSPVVVAATAQDMLAVPRQQPPLLPPAGFPPLPVAAPAPSPIAVYRAPVNVVTPMQTPPISKTKFTTDVYNELVRRDKLGVKPRYFAKCKYTVCKNQSCNYGHSNQELKIIGVTRAISIGDVWKTVECNNPNCQFPGCDYLHESDKRSAIDSLKVQARDIVDHARVSDDAGDALMVTFCDGRTVNVKMK</sequence>
<name>A0A418ASM7_9STRA</name>
<accession>A0A418ASM7</accession>